<evidence type="ECO:0000313" key="1">
    <source>
        <dbReference type="EMBL" id="KAJ1933831.1"/>
    </source>
</evidence>
<organism evidence="1 2">
    <name type="scientific">Linderina macrospora</name>
    <dbReference type="NCBI Taxonomy" id="4868"/>
    <lineage>
        <taxon>Eukaryota</taxon>
        <taxon>Fungi</taxon>
        <taxon>Fungi incertae sedis</taxon>
        <taxon>Zoopagomycota</taxon>
        <taxon>Kickxellomycotina</taxon>
        <taxon>Kickxellomycetes</taxon>
        <taxon>Kickxellales</taxon>
        <taxon>Kickxellaceae</taxon>
        <taxon>Linderina</taxon>
    </lineage>
</organism>
<name>A0ACC1J1H7_9FUNG</name>
<keyword evidence="2" id="KW-1185">Reference proteome</keyword>
<dbReference type="EMBL" id="JANBPW010004901">
    <property type="protein sequence ID" value="KAJ1933831.1"/>
    <property type="molecule type" value="Genomic_DNA"/>
</dbReference>
<evidence type="ECO:0000313" key="2">
    <source>
        <dbReference type="Proteomes" id="UP001150603"/>
    </source>
</evidence>
<feature type="non-terminal residue" evidence="1">
    <location>
        <position position="407"/>
    </location>
</feature>
<gene>
    <name evidence="1" type="ORF">FBU59_005900</name>
</gene>
<comment type="caution">
    <text evidence="1">The sequence shown here is derived from an EMBL/GenBank/DDBJ whole genome shotgun (WGS) entry which is preliminary data.</text>
</comment>
<proteinExistence type="predicted"/>
<sequence>MTRAGRSRTSTLPFADEDKGFGMGFSASVSLAEQFAASARSKTDDKPKMVDASTSTDPLPEFANAQTSTLATVGSSADSSVQATLPLPSTDVSVGTANVGPDAVRSIGVESATTMASLVDGAIQTEAAATKELGTQAGSATAHQQSATDPAFGVEHRAVGTAVAVANGSAQVQPDVVSAGMVTDMSSSMVGEQSVEAIATANLRGVQASAEISAASVVTDPLFGVSHASTSVDIAVQENSCQAVAELAELGMATDRLFGTTSQTVEALPESAEIGIATDRLFGTASQSVEAIAASTNTGMTTDRLFGTSSQSIDVVAPLSDAGMATDRLFGTASQSVEVVAEVADCSVATDRLFGTASQSVEAIAESQERGVSVGAGSSCDASTETSSPALHDRGVVTVAPQSNDMS</sequence>
<protein>
    <submittedName>
        <fullName evidence="1">Uncharacterized protein</fullName>
    </submittedName>
</protein>
<reference evidence="1" key="1">
    <citation type="submission" date="2022-07" db="EMBL/GenBank/DDBJ databases">
        <title>Phylogenomic reconstructions and comparative analyses of Kickxellomycotina fungi.</title>
        <authorList>
            <person name="Reynolds N.K."/>
            <person name="Stajich J.E."/>
            <person name="Barry K."/>
            <person name="Grigoriev I.V."/>
            <person name="Crous P."/>
            <person name="Smith M.E."/>
        </authorList>
    </citation>
    <scope>NUCLEOTIDE SEQUENCE</scope>
    <source>
        <strain evidence="1">NRRL 5244</strain>
    </source>
</reference>
<accession>A0ACC1J1H7</accession>
<dbReference type="Proteomes" id="UP001150603">
    <property type="component" value="Unassembled WGS sequence"/>
</dbReference>